<feature type="signal peptide" evidence="9">
    <location>
        <begin position="1"/>
        <end position="24"/>
    </location>
</feature>
<dbReference type="RefSeq" id="WP_084193029.1">
    <property type="nucleotide sequence ID" value="NZ_FSRL01000001.1"/>
</dbReference>
<dbReference type="STRING" id="1217970.SAMN05444002_2652"/>
<organism evidence="10 11">
    <name type="scientific">Vannielia litorea</name>
    <dbReference type="NCBI Taxonomy" id="1217970"/>
    <lineage>
        <taxon>Bacteria</taxon>
        <taxon>Pseudomonadati</taxon>
        <taxon>Pseudomonadota</taxon>
        <taxon>Alphaproteobacteria</taxon>
        <taxon>Rhodobacterales</taxon>
        <taxon>Paracoccaceae</taxon>
        <taxon>Vannielia</taxon>
    </lineage>
</organism>
<keyword evidence="2" id="KW-1003">Cell membrane</keyword>
<keyword evidence="6 8" id="KW-0472">Membrane</keyword>
<feature type="transmembrane region" description="Helical" evidence="8">
    <location>
        <begin position="303"/>
        <end position="323"/>
    </location>
</feature>
<dbReference type="GO" id="GO:0005886">
    <property type="term" value="C:plasma membrane"/>
    <property type="evidence" value="ECO:0007669"/>
    <property type="project" value="UniProtKB-SubCell"/>
</dbReference>
<reference evidence="11" key="1">
    <citation type="submission" date="2016-11" db="EMBL/GenBank/DDBJ databases">
        <authorList>
            <person name="Varghese N."/>
            <person name="Submissions S."/>
        </authorList>
    </citation>
    <scope>NUCLEOTIDE SEQUENCE [LARGE SCALE GENOMIC DNA]</scope>
    <source>
        <strain evidence="11">DSM 29440</strain>
    </source>
</reference>
<evidence type="ECO:0008006" key="12">
    <source>
        <dbReference type="Google" id="ProtNLM"/>
    </source>
</evidence>
<keyword evidence="9" id="KW-0732">Signal</keyword>
<feature type="transmembrane region" description="Helical" evidence="8">
    <location>
        <begin position="217"/>
        <end position="238"/>
    </location>
</feature>
<evidence type="ECO:0000256" key="1">
    <source>
        <dbReference type="ARBA" id="ARBA00004651"/>
    </source>
</evidence>
<evidence type="ECO:0000256" key="4">
    <source>
        <dbReference type="ARBA" id="ARBA00022692"/>
    </source>
</evidence>
<evidence type="ECO:0000256" key="8">
    <source>
        <dbReference type="SAM" id="Phobius"/>
    </source>
</evidence>
<evidence type="ECO:0000256" key="5">
    <source>
        <dbReference type="ARBA" id="ARBA00022989"/>
    </source>
</evidence>
<sequence>MKTLTARQVTLALLSLYAVYAAFAYRGADSADLMAVWLAGVVYDAGQWGQVYPPAAEYFTMHPPEGWRELARERTGYLGPVYPFLYPPIWAWAASFLADLPFASVARWASVLNAGLVCAMIWLGQSACGVFRRNDAGEALLLGGAAIWAFTLTPIGLAAAVQNQPQMLVSLLLVACVERHRTGAPLAAGAALALAASIKLYPAAFALYFLARRDWRALGSFAATGAGLGLASIGVAGWPLHQAFLGAVRQVADTVLVTGATYNLDTLIAQAVFRHELIVQPAFDARPEGLRLQSWLAMPRPPLWGLLSKALFCAVLAGCAWLFARRPARAALPLLWFVGLTAPTLVTPLAWCYYYQPTVALLPALYLALEPRAGARVILLGLLALSAIVLSLLSEQGLPTTTTIPLAMGSLVLWTGLALVALLRRPVAH</sequence>
<dbReference type="Pfam" id="PF09594">
    <property type="entry name" value="GT87"/>
    <property type="match status" value="1"/>
</dbReference>
<feature type="transmembrane region" description="Helical" evidence="8">
    <location>
        <begin position="105"/>
        <end position="127"/>
    </location>
</feature>
<feature type="transmembrane region" description="Helical" evidence="8">
    <location>
        <begin position="330"/>
        <end position="347"/>
    </location>
</feature>
<protein>
    <recommendedName>
        <fullName evidence="12">DUF2029 domain-containing protein</fullName>
    </recommendedName>
</protein>
<evidence type="ECO:0000256" key="9">
    <source>
        <dbReference type="SAM" id="SignalP"/>
    </source>
</evidence>
<feature type="transmembrane region" description="Helical" evidence="8">
    <location>
        <begin position="376"/>
        <end position="394"/>
    </location>
</feature>
<dbReference type="InterPro" id="IPR018584">
    <property type="entry name" value="GT87"/>
</dbReference>
<dbReference type="Proteomes" id="UP000184932">
    <property type="component" value="Unassembled WGS sequence"/>
</dbReference>
<feature type="transmembrane region" description="Helical" evidence="8">
    <location>
        <begin position="187"/>
        <end position="210"/>
    </location>
</feature>
<keyword evidence="11" id="KW-1185">Reference proteome</keyword>
<comment type="subcellular location">
    <subcellularLocation>
        <location evidence="1">Cell membrane</location>
        <topology evidence="1">Multi-pass membrane protein</topology>
    </subcellularLocation>
</comment>
<keyword evidence="3" id="KW-0808">Transferase</keyword>
<evidence type="ECO:0000256" key="3">
    <source>
        <dbReference type="ARBA" id="ARBA00022679"/>
    </source>
</evidence>
<dbReference type="AlphaFoldDB" id="A0A1N6GNY0"/>
<comment type="similarity">
    <text evidence="7">Belongs to the glycosyltransferase 87 family.</text>
</comment>
<gene>
    <name evidence="10" type="ORF">SAMN05444002_2652</name>
</gene>
<keyword evidence="5 8" id="KW-1133">Transmembrane helix</keyword>
<dbReference type="OrthoDB" id="7865847at2"/>
<evidence type="ECO:0000256" key="6">
    <source>
        <dbReference type="ARBA" id="ARBA00023136"/>
    </source>
</evidence>
<proteinExistence type="inferred from homology"/>
<dbReference type="GO" id="GO:0016758">
    <property type="term" value="F:hexosyltransferase activity"/>
    <property type="evidence" value="ECO:0007669"/>
    <property type="project" value="InterPro"/>
</dbReference>
<evidence type="ECO:0000256" key="7">
    <source>
        <dbReference type="ARBA" id="ARBA00024033"/>
    </source>
</evidence>
<feature type="transmembrane region" description="Helical" evidence="8">
    <location>
        <begin position="406"/>
        <end position="423"/>
    </location>
</feature>
<evidence type="ECO:0000256" key="2">
    <source>
        <dbReference type="ARBA" id="ARBA00022475"/>
    </source>
</evidence>
<feature type="chain" id="PRO_5009936235" description="DUF2029 domain-containing protein" evidence="9">
    <location>
        <begin position="25"/>
        <end position="429"/>
    </location>
</feature>
<keyword evidence="4 8" id="KW-0812">Transmembrane</keyword>
<evidence type="ECO:0000313" key="10">
    <source>
        <dbReference type="EMBL" id="SIO09218.1"/>
    </source>
</evidence>
<evidence type="ECO:0000313" key="11">
    <source>
        <dbReference type="Proteomes" id="UP000184932"/>
    </source>
</evidence>
<accession>A0A1N6GNY0</accession>
<dbReference type="EMBL" id="FSRL01000001">
    <property type="protein sequence ID" value="SIO09218.1"/>
    <property type="molecule type" value="Genomic_DNA"/>
</dbReference>
<name>A0A1N6GNY0_9RHOB</name>
<feature type="transmembrane region" description="Helical" evidence="8">
    <location>
        <begin position="139"/>
        <end position="161"/>
    </location>
</feature>